<gene>
    <name evidence="2" type="ORF">QE440_004102</name>
</gene>
<proteinExistence type="predicted"/>
<dbReference type="Proteomes" id="UP001268036">
    <property type="component" value="Unassembled WGS sequence"/>
</dbReference>
<accession>A0AAJ2BRN2</accession>
<name>A0AAJ2BRN2_9PSED</name>
<reference evidence="2" key="1">
    <citation type="submission" date="2023-08" db="EMBL/GenBank/DDBJ databases">
        <title>Functional and genomic diversity of the sorghum phyllosphere microbiome.</title>
        <authorList>
            <person name="Shade A."/>
        </authorList>
    </citation>
    <scope>NUCLEOTIDE SEQUENCE</scope>
    <source>
        <strain evidence="2">SORGH_AS_0201</strain>
    </source>
</reference>
<dbReference type="SUPFAM" id="SSF53756">
    <property type="entry name" value="UDP-Glycosyltransferase/glycogen phosphorylase"/>
    <property type="match status" value="1"/>
</dbReference>
<dbReference type="PANTHER" id="PTHR12526:SF636">
    <property type="entry name" value="BLL3647 PROTEIN"/>
    <property type="match status" value="1"/>
</dbReference>
<dbReference type="AlphaFoldDB" id="A0AAJ2BRN2"/>
<dbReference type="EMBL" id="JAVJAF010000001">
    <property type="protein sequence ID" value="MDR6236361.1"/>
    <property type="molecule type" value="Genomic_DNA"/>
</dbReference>
<dbReference type="Gene3D" id="3.40.50.2000">
    <property type="entry name" value="Glycogen Phosphorylase B"/>
    <property type="match status" value="2"/>
</dbReference>
<evidence type="ECO:0000313" key="2">
    <source>
        <dbReference type="EMBL" id="MDR6236361.1"/>
    </source>
</evidence>
<evidence type="ECO:0000259" key="1">
    <source>
        <dbReference type="Pfam" id="PF13439"/>
    </source>
</evidence>
<sequence>MTFVCRELRILWVLPYLPWPASSGGKTRVYHLLRAMAQRGHRITLLAQSKTPPDATARAALEPWLERLVILPRRPLRHPQTLAAILFSPCPLLAGVNGFSAVARKTFGELLEESWDLVHIDHSYSCEPYLPLLDSRTQPWVLMEHNLESALGGATYGRLPRALAGFVRYDQWRYRRWERRVLGAADQVVAVTDDDARLLAEVTGRSVPVVVNAVDTARFASVKPDFGSQRLLFVGNFEYAPNLDAVEWAVREIMPRLWQRCPQARLQICGHAMPEHWPRTFSDLRLEWSGFVPDLRDVQAQAAVFLAPLRQGGGSKLKVIEALAAGLAVVSTRQGASGLAVHPGRELLLADDASGLAMALAELLAQPNKAAALGEAGRAYARARHDWQTAATQLETVYADVLTQWERARCS</sequence>
<organism evidence="2 3">
    <name type="scientific">Pseudomonas oryzihabitans</name>
    <dbReference type="NCBI Taxonomy" id="47885"/>
    <lineage>
        <taxon>Bacteria</taxon>
        <taxon>Pseudomonadati</taxon>
        <taxon>Pseudomonadota</taxon>
        <taxon>Gammaproteobacteria</taxon>
        <taxon>Pseudomonadales</taxon>
        <taxon>Pseudomonadaceae</taxon>
        <taxon>Pseudomonas</taxon>
    </lineage>
</organism>
<evidence type="ECO:0000313" key="3">
    <source>
        <dbReference type="Proteomes" id="UP001268036"/>
    </source>
</evidence>
<dbReference type="CDD" id="cd03801">
    <property type="entry name" value="GT4_PimA-like"/>
    <property type="match status" value="1"/>
</dbReference>
<protein>
    <submittedName>
        <fullName evidence="2">Glycosyltransferase involved in cell wall biosynthesis</fullName>
    </submittedName>
</protein>
<comment type="caution">
    <text evidence="2">The sequence shown here is derived from an EMBL/GenBank/DDBJ whole genome shotgun (WGS) entry which is preliminary data.</text>
</comment>
<dbReference type="PANTHER" id="PTHR12526">
    <property type="entry name" value="GLYCOSYLTRANSFERASE"/>
    <property type="match status" value="1"/>
</dbReference>
<dbReference type="InterPro" id="IPR028098">
    <property type="entry name" value="Glyco_trans_4-like_N"/>
</dbReference>
<dbReference type="GO" id="GO:0016757">
    <property type="term" value="F:glycosyltransferase activity"/>
    <property type="evidence" value="ECO:0007669"/>
    <property type="project" value="TreeGrafter"/>
</dbReference>
<dbReference type="Pfam" id="PF13692">
    <property type="entry name" value="Glyco_trans_1_4"/>
    <property type="match status" value="1"/>
</dbReference>
<feature type="domain" description="Glycosyltransferase subfamily 4-like N-terminal" evidence="1">
    <location>
        <begin position="23"/>
        <end position="218"/>
    </location>
</feature>
<dbReference type="Pfam" id="PF13439">
    <property type="entry name" value="Glyco_transf_4"/>
    <property type="match status" value="1"/>
</dbReference>